<sequence>MQNGSRLARISSADLAKINAYTIGYSHSFGIAGRMASLALLAPYADANPTGNVEGNRGLAYRAGLGDVRSRFVVILLGGPALTPEQFARYSLGTSLGASLSVVAPTGQYVPPRLINVGANRWAFHPHIGLSQPIGNWFVKTTAGVWVFTD</sequence>
<protein>
    <submittedName>
        <fullName evidence="1">Uncharacterized protein</fullName>
    </submittedName>
</protein>
<organism evidence="1 2">
    <name type="scientific">Pararobbsia alpina</name>
    <dbReference type="NCBI Taxonomy" id="621374"/>
    <lineage>
        <taxon>Bacteria</taxon>
        <taxon>Pseudomonadati</taxon>
        <taxon>Pseudomonadota</taxon>
        <taxon>Betaproteobacteria</taxon>
        <taxon>Burkholderiales</taxon>
        <taxon>Burkholderiaceae</taxon>
        <taxon>Pararobbsia</taxon>
    </lineage>
</organism>
<keyword evidence="2" id="KW-1185">Reference proteome</keyword>
<dbReference type="Pfam" id="PF13557">
    <property type="entry name" value="Phenol_MetA_deg"/>
    <property type="match status" value="1"/>
</dbReference>
<name>A0A6S7BQ31_9BURK</name>
<dbReference type="InterPro" id="IPR025737">
    <property type="entry name" value="FApF"/>
</dbReference>
<evidence type="ECO:0000313" key="2">
    <source>
        <dbReference type="Proteomes" id="UP000494115"/>
    </source>
</evidence>
<dbReference type="Proteomes" id="UP000494115">
    <property type="component" value="Unassembled WGS sequence"/>
</dbReference>
<proteinExistence type="predicted"/>
<reference evidence="1 2" key="1">
    <citation type="submission" date="2020-04" db="EMBL/GenBank/DDBJ databases">
        <authorList>
            <person name="De Canck E."/>
        </authorList>
    </citation>
    <scope>NUCLEOTIDE SEQUENCE [LARGE SCALE GENOMIC DNA]</scope>
    <source>
        <strain evidence="1 2">LMG 28138</strain>
    </source>
</reference>
<dbReference type="EMBL" id="CADIKM010000097">
    <property type="protein sequence ID" value="CAB3807287.1"/>
    <property type="molecule type" value="Genomic_DNA"/>
</dbReference>
<accession>A0A6S7BQ31</accession>
<dbReference type="AlphaFoldDB" id="A0A6S7BQ31"/>
<evidence type="ECO:0000313" key="1">
    <source>
        <dbReference type="EMBL" id="CAB3807287.1"/>
    </source>
</evidence>
<gene>
    <name evidence="1" type="ORF">LMG28138_05907</name>
</gene>